<reference evidence="1 2" key="2">
    <citation type="journal article" date="2019" name="G3 (Bethesda)">
        <title>Hybrid Assembly of the Genome of the Entomopathogenic Nematode Steinernema carpocapsae Identifies the X-Chromosome.</title>
        <authorList>
            <person name="Serra L."/>
            <person name="Macchietto M."/>
            <person name="Macias-Munoz A."/>
            <person name="McGill C.J."/>
            <person name="Rodriguez I.M."/>
            <person name="Rodriguez B."/>
            <person name="Murad R."/>
            <person name="Mortazavi A."/>
        </authorList>
    </citation>
    <scope>NUCLEOTIDE SEQUENCE [LARGE SCALE GENOMIC DNA]</scope>
    <source>
        <strain evidence="1 2">ALL</strain>
    </source>
</reference>
<protein>
    <submittedName>
        <fullName evidence="1">Uncharacterized protein</fullName>
    </submittedName>
</protein>
<dbReference type="EMBL" id="AZBU02000013">
    <property type="protein sequence ID" value="TKR58788.1"/>
    <property type="molecule type" value="Genomic_DNA"/>
</dbReference>
<evidence type="ECO:0000313" key="1">
    <source>
        <dbReference type="EMBL" id="TKR58788.1"/>
    </source>
</evidence>
<proteinExistence type="predicted"/>
<reference evidence="1 2" key="1">
    <citation type="journal article" date="2015" name="Genome Biol.">
        <title>Comparative genomics of Steinernema reveals deeply conserved gene regulatory networks.</title>
        <authorList>
            <person name="Dillman A.R."/>
            <person name="Macchietto M."/>
            <person name="Porter C.F."/>
            <person name="Rogers A."/>
            <person name="Williams B."/>
            <person name="Antoshechkin I."/>
            <person name="Lee M.M."/>
            <person name="Goodwin Z."/>
            <person name="Lu X."/>
            <person name="Lewis E.E."/>
            <person name="Goodrich-Blair H."/>
            <person name="Stock S.P."/>
            <person name="Adams B.J."/>
            <person name="Sternberg P.W."/>
            <person name="Mortazavi A."/>
        </authorList>
    </citation>
    <scope>NUCLEOTIDE SEQUENCE [LARGE SCALE GENOMIC DNA]</scope>
    <source>
        <strain evidence="1 2">ALL</strain>
    </source>
</reference>
<gene>
    <name evidence="1" type="ORF">L596_030192</name>
</gene>
<evidence type="ECO:0000313" key="2">
    <source>
        <dbReference type="Proteomes" id="UP000298663"/>
    </source>
</evidence>
<sequence length="169" mass="19263">MDQRSVNERFSGSSGPINEMTTRLGRVATLQLLQNLINNQFLFRIEQSTHFLTQSTFFGLIYNLRISRNLFQRPPRQSHSKIGQRLAVLVQSAFQIGISGLNSQFFVIVESENEVFGHFPLETFIQIACAARGTFANNHNKQSPQLERHLMGRSLPHAFLPLFITSQKT</sequence>
<name>A0A4U5LRZ9_STECR</name>
<organism evidence="1 2">
    <name type="scientific">Steinernema carpocapsae</name>
    <name type="common">Entomopathogenic nematode</name>
    <dbReference type="NCBI Taxonomy" id="34508"/>
    <lineage>
        <taxon>Eukaryota</taxon>
        <taxon>Metazoa</taxon>
        <taxon>Ecdysozoa</taxon>
        <taxon>Nematoda</taxon>
        <taxon>Chromadorea</taxon>
        <taxon>Rhabditida</taxon>
        <taxon>Tylenchina</taxon>
        <taxon>Panagrolaimomorpha</taxon>
        <taxon>Strongyloidoidea</taxon>
        <taxon>Steinernematidae</taxon>
        <taxon>Steinernema</taxon>
    </lineage>
</organism>
<accession>A0A4U5LRZ9</accession>
<dbReference type="AlphaFoldDB" id="A0A4U5LRZ9"/>
<dbReference type="Proteomes" id="UP000298663">
    <property type="component" value="Unassembled WGS sequence"/>
</dbReference>
<keyword evidence="2" id="KW-1185">Reference proteome</keyword>
<comment type="caution">
    <text evidence="1">The sequence shown here is derived from an EMBL/GenBank/DDBJ whole genome shotgun (WGS) entry which is preliminary data.</text>
</comment>